<reference evidence="5" key="1">
    <citation type="submission" date="2021-05" db="EMBL/GenBank/DDBJ databases">
        <title>The genome of the haptophyte Pavlova lutheri (Diacronema luteri, Pavlovales) - a model for lipid biosynthesis in eukaryotic algae.</title>
        <authorList>
            <person name="Hulatt C.J."/>
            <person name="Posewitz M.C."/>
        </authorList>
    </citation>
    <scope>NUCLEOTIDE SEQUENCE</scope>
    <source>
        <strain evidence="5">NIVA-4/92</strain>
    </source>
</reference>
<dbReference type="GO" id="GO:0016757">
    <property type="term" value="F:glycosyltransferase activity"/>
    <property type="evidence" value="ECO:0007669"/>
    <property type="project" value="InterPro"/>
</dbReference>
<feature type="region of interest" description="Disordered" evidence="2">
    <location>
        <begin position="402"/>
        <end position="424"/>
    </location>
</feature>
<dbReference type="InterPro" id="IPR004263">
    <property type="entry name" value="Exostosin"/>
</dbReference>
<evidence type="ECO:0000313" key="6">
    <source>
        <dbReference type="Proteomes" id="UP000751190"/>
    </source>
</evidence>
<dbReference type="Pfam" id="PF03016">
    <property type="entry name" value="Exostosin_GT47"/>
    <property type="match status" value="1"/>
</dbReference>
<dbReference type="AlphaFoldDB" id="A0A8J5XS63"/>
<comment type="caution">
    <text evidence="5">The sequence shown here is derived from an EMBL/GenBank/DDBJ whole genome shotgun (WGS) entry which is preliminary data.</text>
</comment>
<name>A0A8J5XS63_DIALT</name>
<feature type="compositionally biased region" description="Gly residues" evidence="2">
    <location>
        <begin position="407"/>
        <end position="422"/>
    </location>
</feature>
<accession>A0A8J5XS63</accession>
<evidence type="ECO:0000256" key="3">
    <source>
        <dbReference type="SAM" id="SignalP"/>
    </source>
</evidence>
<evidence type="ECO:0000256" key="2">
    <source>
        <dbReference type="SAM" id="MobiDB-lite"/>
    </source>
</evidence>
<dbReference type="PANTHER" id="PTHR11062">
    <property type="entry name" value="EXOSTOSIN HEPARAN SULFATE GLYCOSYLTRANSFERASE -RELATED"/>
    <property type="match status" value="1"/>
</dbReference>
<sequence>MRASHAALFALLASLSRMRSGDSADTAVAFDDKCKLPTCPFIYVYDSEPIKQLLLRQTNGGFDAKVNSDMVLHRGLLASGCVVAEPERASFFFVPYYSSSRFHAIRTTTQRPALCMLIAHLETDFRDSYYWRRRQQEDHALVIANIAEWYRVEALLARTGSRLTLHTTELPRERNWTVPLPYAVHAPQAGARLIADPRLRPANTKPLGLAFFAGSSALNTRSGNKSTVLRGALKRAMQARGSDCTFVETKRVGGATRNMVNRVWKTRATAARIIDQSTRYWFCPCPPGDSRSSARFYDSFLRLCIPVLFGDTWELPFAWLVPYDAIVVRLPADALKSTANASAALESLAAMPIDERVKRRTLMLEMKHIFDLRSRAHKSPSGLGALIREYAFRARRACIDEQRRDGGGGGGRGGGDGGGGSEDGVHWDALRGLCKDARGGKQAWPKL</sequence>
<dbReference type="InterPro" id="IPR040911">
    <property type="entry name" value="Exostosin_GT47"/>
</dbReference>
<keyword evidence="3" id="KW-0732">Signal</keyword>
<feature type="chain" id="PRO_5035293376" description="Exostosin GT47 domain-containing protein" evidence="3">
    <location>
        <begin position="24"/>
        <end position="447"/>
    </location>
</feature>
<dbReference type="OMA" id="IPEFLMN"/>
<comment type="similarity">
    <text evidence="1">Belongs to the glycosyltransferase 47 family.</text>
</comment>
<protein>
    <recommendedName>
        <fullName evidence="4">Exostosin GT47 domain-containing protein</fullName>
    </recommendedName>
</protein>
<organism evidence="5 6">
    <name type="scientific">Diacronema lutheri</name>
    <name type="common">Unicellular marine alga</name>
    <name type="synonym">Monochrysis lutheri</name>
    <dbReference type="NCBI Taxonomy" id="2081491"/>
    <lineage>
        <taxon>Eukaryota</taxon>
        <taxon>Haptista</taxon>
        <taxon>Haptophyta</taxon>
        <taxon>Pavlovophyceae</taxon>
        <taxon>Pavlovales</taxon>
        <taxon>Pavlovaceae</taxon>
        <taxon>Diacronema</taxon>
    </lineage>
</organism>
<evidence type="ECO:0000259" key="4">
    <source>
        <dbReference type="Pfam" id="PF03016"/>
    </source>
</evidence>
<dbReference type="EMBL" id="JAGTXO010000006">
    <property type="protein sequence ID" value="KAG8467502.1"/>
    <property type="molecule type" value="Genomic_DNA"/>
</dbReference>
<dbReference type="PANTHER" id="PTHR11062:SF117">
    <property type="entry name" value="XYLOGLUCAN-SPECIFIC GALACTURONOSYLTRANSFERASE 1"/>
    <property type="match status" value="1"/>
</dbReference>
<dbReference type="OrthoDB" id="2013043at2759"/>
<feature type="signal peptide" evidence="3">
    <location>
        <begin position="1"/>
        <end position="23"/>
    </location>
</feature>
<evidence type="ECO:0000313" key="5">
    <source>
        <dbReference type="EMBL" id="KAG8467502.1"/>
    </source>
</evidence>
<evidence type="ECO:0000256" key="1">
    <source>
        <dbReference type="ARBA" id="ARBA00010271"/>
    </source>
</evidence>
<keyword evidence="6" id="KW-1185">Reference proteome</keyword>
<dbReference type="Proteomes" id="UP000751190">
    <property type="component" value="Unassembled WGS sequence"/>
</dbReference>
<proteinExistence type="inferred from homology"/>
<feature type="domain" description="Exostosin GT47" evidence="4">
    <location>
        <begin position="42"/>
        <end position="337"/>
    </location>
</feature>
<gene>
    <name evidence="5" type="ORF">KFE25_000818</name>
</gene>